<dbReference type="PANTHER" id="PTHR10146:SF14">
    <property type="entry name" value="PYRIDOXAL PHOSPHATE HOMEOSTASIS PROTEIN"/>
    <property type="match status" value="1"/>
</dbReference>
<keyword evidence="1 2" id="KW-0663">Pyridoxal phosphate</keyword>
<dbReference type="eggNOG" id="COG0325">
    <property type="taxonomic scope" value="Bacteria"/>
</dbReference>
<organism evidence="7 8">
    <name type="scientific">Kineosphaera limosa NBRC 100340</name>
    <dbReference type="NCBI Taxonomy" id="1184609"/>
    <lineage>
        <taxon>Bacteria</taxon>
        <taxon>Bacillati</taxon>
        <taxon>Actinomycetota</taxon>
        <taxon>Actinomycetes</taxon>
        <taxon>Micrococcales</taxon>
        <taxon>Dermatophilaceae</taxon>
        <taxon>Kineosphaera</taxon>
    </lineage>
</organism>
<proteinExistence type="inferred from homology"/>
<reference evidence="7 8" key="1">
    <citation type="submission" date="2012-08" db="EMBL/GenBank/DDBJ databases">
        <title>Whole genome shotgun sequence of Kineosphaera limosa NBRC 100340.</title>
        <authorList>
            <person name="Yoshida I."/>
            <person name="Isaki S."/>
            <person name="Hosoyama A."/>
            <person name="Tsuchikane K."/>
            <person name="Katsumata H."/>
            <person name="Ando Y."/>
            <person name="Ohji S."/>
            <person name="Hamada M."/>
            <person name="Tamura T."/>
            <person name="Yamazoe A."/>
            <person name="Yamazaki S."/>
            <person name="Fujita N."/>
        </authorList>
    </citation>
    <scope>NUCLEOTIDE SEQUENCE [LARGE SCALE GENOMIC DNA]</scope>
    <source>
        <strain evidence="7 8">NBRC 100340</strain>
    </source>
</reference>
<dbReference type="PIRSF" id="PIRSF004848">
    <property type="entry name" value="YBL036c_PLPDEIII"/>
    <property type="match status" value="1"/>
</dbReference>
<dbReference type="InterPro" id="IPR029066">
    <property type="entry name" value="PLP-binding_barrel"/>
</dbReference>
<evidence type="ECO:0000313" key="8">
    <source>
        <dbReference type="Proteomes" id="UP000008366"/>
    </source>
</evidence>
<dbReference type="Gene3D" id="3.20.20.10">
    <property type="entry name" value="Alanine racemase"/>
    <property type="match status" value="1"/>
</dbReference>
<feature type="modified residue" description="N6-(pyridoxal phosphate)lysine" evidence="2 3">
    <location>
        <position position="51"/>
    </location>
</feature>
<dbReference type="GO" id="GO:0030170">
    <property type="term" value="F:pyridoxal phosphate binding"/>
    <property type="evidence" value="ECO:0007669"/>
    <property type="project" value="UniProtKB-UniRule"/>
</dbReference>
<dbReference type="CDD" id="cd00635">
    <property type="entry name" value="PLPDE_III_YBL036c_like"/>
    <property type="match status" value="1"/>
</dbReference>
<dbReference type="InterPro" id="IPR011078">
    <property type="entry name" value="PyrdxlP_homeostasis"/>
</dbReference>
<evidence type="ECO:0000259" key="6">
    <source>
        <dbReference type="Pfam" id="PF01168"/>
    </source>
</evidence>
<dbReference type="Pfam" id="PF01168">
    <property type="entry name" value="Ala_racemase_N"/>
    <property type="match status" value="1"/>
</dbReference>
<feature type="domain" description="Alanine racemase N-terminal" evidence="6">
    <location>
        <begin position="23"/>
        <end position="257"/>
    </location>
</feature>
<dbReference type="HAMAP" id="MF_02087">
    <property type="entry name" value="PLP_homeostasis"/>
    <property type="match status" value="1"/>
</dbReference>
<keyword evidence="8" id="KW-1185">Reference proteome</keyword>
<evidence type="ECO:0000256" key="1">
    <source>
        <dbReference type="ARBA" id="ARBA00022898"/>
    </source>
</evidence>
<comment type="caution">
    <text evidence="7">The sequence shown here is derived from an EMBL/GenBank/DDBJ whole genome shotgun (WGS) entry which is preliminary data.</text>
</comment>
<evidence type="ECO:0000256" key="5">
    <source>
        <dbReference type="SAM" id="MobiDB-lite"/>
    </source>
</evidence>
<evidence type="ECO:0000256" key="2">
    <source>
        <dbReference type="HAMAP-Rule" id="MF_02087"/>
    </source>
</evidence>
<dbReference type="RefSeq" id="WP_006592826.1">
    <property type="nucleotide sequence ID" value="NZ_BAHD01000034.1"/>
</dbReference>
<dbReference type="Proteomes" id="UP000008366">
    <property type="component" value="Unassembled WGS sequence"/>
</dbReference>
<dbReference type="AlphaFoldDB" id="K6XBY7"/>
<dbReference type="STRING" id="1184609.KILIM_034_00430"/>
<protein>
    <recommendedName>
        <fullName evidence="2">Pyridoxal phosphate homeostasis protein</fullName>
        <shortName evidence="2">PLP homeostasis protein</shortName>
    </recommendedName>
</protein>
<evidence type="ECO:0000313" key="7">
    <source>
        <dbReference type="EMBL" id="GAB96294.1"/>
    </source>
</evidence>
<sequence>MSHPRPQRPDSQDARTQELSAGLDRVHARIAAAAEQAGRDPAELTLVVVTKFFPAADVLRLAGLGVRDVGENRDQEAAAKATQIAQLADRAGLIAPRMHFIGQLQTNKAASVAGYAHLVHSLDRPKLARALSKAAVAGDRELGVLLQLGLDTDADAAQGRGGLPPAQARELADLVAELPGLVLRGVMGVAPLNAGGADAPDAATQAFARLRCVAKELVAQHPQAGLISAGMSGDLEQAVAAGATHLRVGSAILGSRPAHG</sequence>
<accession>K6XBY7</accession>
<dbReference type="NCBIfam" id="TIGR00044">
    <property type="entry name" value="YggS family pyridoxal phosphate-dependent enzyme"/>
    <property type="match status" value="1"/>
</dbReference>
<name>K6XBY7_9MICO</name>
<dbReference type="OrthoDB" id="9804072at2"/>
<dbReference type="PANTHER" id="PTHR10146">
    <property type="entry name" value="PROLINE SYNTHETASE CO-TRANSCRIBED BACTERIAL HOMOLOG PROTEIN"/>
    <property type="match status" value="1"/>
</dbReference>
<comment type="cofactor">
    <cofactor evidence="3">
        <name>pyridoxal 5'-phosphate</name>
        <dbReference type="ChEBI" id="CHEBI:597326"/>
    </cofactor>
</comment>
<evidence type="ECO:0000256" key="4">
    <source>
        <dbReference type="RuleBase" id="RU004514"/>
    </source>
</evidence>
<dbReference type="InterPro" id="IPR001608">
    <property type="entry name" value="Ala_racemase_N"/>
</dbReference>
<comment type="similarity">
    <text evidence="2 4">Belongs to the pyridoxal phosphate-binding protein YggS/PROSC family.</text>
</comment>
<feature type="region of interest" description="Disordered" evidence="5">
    <location>
        <begin position="1"/>
        <end position="20"/>
    </location>
</feature>
<feature type="compositionally biased region" description="Basic and acidic residues" evidence="5">
    <location>
        <begin position="7"/>
        <end position="16"/>
    </location>
</feature>
<dbReference type="SUPFAM" id="SSF51419">
    <property type="entry name" value="PLP-binding barrel"/>
    <property type="match status" value="1"/>
</dbReference>
<dbReference type="EMBL" id="BAHD01000034">
    <property type="protein sequence ID" value="GAB96294.1"/>
    <property type="molecule type" value="Genomic_DNA"/>
</dbReference>
<evidence type="ECO:0000256" key="3">
    <source>
        <dbReference type="PIRSR" id="PIRSR004848-1"/>
    </source>
</evidence>
<gene>
    <name evidence="7" type="ORF">KILIM_034_00430</name>
</gene>
<comment type="function">
    <text evidence="2">Pyridoxal 5'-phosphate (PLP)-binding protein, which is involved in PLP homeostasis.</text>
</comment>